<evidence type="ECO:0000256" key="1">
    <source>
        <dbReference type="SAM" id="MobiDB-lite"/>
    </source>
</evidence>
<keyword evidence="2" id="KW-0812">Transmembrane</keyword>
<comment type="caution">
    <text evidence="3">The sequence shown here is derived from an EMBL/GenBank/DDBJ whole genome shotgun (WGS) entry which is preliminary data.</text>
</comment>
<feature type="transmembrane region" description="Helical" evidence="2">
    <location>
        <begin position="580"/>
        <end position="603"/>
    </location>
</feature>
<feature type="region of interest" description="Disordered" evidence="1">
    <location>
        <begin position="720"/>
        <end position="740"/>
    </location>
</feature>
<feature type="transmembrane region" description="Helical" evidence="2">
    <location>
        <begin position="170"/>
        <end position="192"/>
    </location>
</feature>
<dbReference type="EMBL" id="JAPDRK010000002">
    <property type="protein sequence ID" value="KAJ9615147.1"/>
    <property type="molecule type" value="Genomic_DNA"/>
</dbReference>
<accession>A0AA38XKG2</accession>
<evidence type="ECO:0000313" key="4">
    <source>
        <dbReference type="Proteomes" id="UP001172673"/>
    </source>
</evidence>
<feature type="compositionally biased region" description="Low complexity" evidence="1">
    <location>
        <begin position="1"/>
        <end position="13"/>
    </location>
</feature>
<reference evidence="3" key="1">
    <citation type="submission" date="2022-10" db="EMBL/GenBank/DDBJ databases">
        <title>Culturing micro-colonial fungi from biological soil crusts in the Mojave desert and describing Neophaeococcomyces mojavensis, and introducing the new genera and species Taxawa tesnikishii.</title>
        <authorList>
            <person name="Kurbessoian T."/>
            <person name="Stajich J.E."/>
        </authorList>
    </citation>
    <scope>NUCLEOTIDE SEQUENCE</scope>
    <source>
        <strain evidence="3">TK_41</strain>
    </source>
</reference>
<protein>
    <submittedName>
        <fullName evidence="3">Uncharacterized protein</fullName>
    </submittedName>
</protein>
<dbReference type="AlphaFoldDB" id="A0AA38XKG2"/>
<evidence type="ECO:0000256" key="2">
    <source>
        <dbReference type="SAM" id="Phobius"/>
    </source>
</evidence>
<feature type="transmembrane region" description="Helical" evidence="2">
    <location>
        <begin position="204"/>
        <end position="225"/>
    </location>
</feature>
<evidence type="ECO:0000313" key="3">
    <source>
        <dbReference type="EMBL" id="KAJ9615147.1"/>
    </source>
</evidence>
<name>A0AA38XKG2_9EURO</name>
<keyword evidence="2" id="KW-1133">Transmembrane helix</keyword>
<proteinExistence type="predicted"/>
<dbReference type="Proteomes" id="UP001172673">
    <property type="component" value="Unassembled WGS sequence"/>
</dbReference>
<feature type="compositionally biased region" description="Polar residues" evidence="1">
    <location>
        <begin position="20"/>
        <end position="30"/>
    </location>
</feature>
<organism evidence="3 4">
    <name type="scientific">Cladophialophora chaetospira</name>
    <dbReference type="NCBI Taxonomy" id="386627"/>
    <lineage>
        <taxon>Eukaryota</taxon>
        <taxon>Fungi</taxon>
        <taxon>Dikarya</taxon>
        <taxon>Ascomycota</taxon>
        <taxon>Pezizomycotina</taxon>
        <taxon>Eurotiomycetes</taxon>
        <taxon>Chaetothyriomycetidae</taxon>
        <taxon>Chaetothyriales</taxon>
        <taxon>Herpotrichiellaceae</taxon>
        <taxon>Cladophialophora</taxon>
    </lineage>
</organism>
<feature type="compositionally biased region" description="Basic and acidic residues" evidence="1">
    <location>
        <begin position="37"/>
        <end position="47"/>
    </location>
</feature>
<feature type="transmembrane region" description="Helical" evidence="2">
    <location>
        <begin position="130"/>
        <end position="150"/>
    </location>
</feature>
<sequence length="740" mass="79559">MAAPASAPLLSPSDGHSLGTRAQKQQNLSGLSPELSHGSRDSLAQKEKAHATDVHSQKIGGAILDITWALTCLSLPMVVLTAIFIGLVYGYKVSNSRDASTDLTGRRSSLDGSAYYVDYSATRLVTVSSWTSTVASFTTTFVMVLVSYPLARDFLRKSKSGSPESLPTPYQLSLIIGLLQGGFGPFWSWLQYCFQKDRHRQPTLLWVALMSVLGGTTLSLAILGADTWLHIVTSTINLDVLSPPAPEPALGYGRSLAPECYNTSFTPGSLTQCIGNIQPPSQIAFPTVSEATQTSLNLSSINAALSCSIDHKNFAFLTAARRNPNLDFRASTYAISTTCAPASKACNLQNDNTCQRSDGCPLGIIQYTLGSPYNCSADLYGDMNNPDDPGSAFLSNGSSFGTYSNINFFLQMFRRPGFSDPIGSVEGQEETPNPFYFALGGTVATSNALSDDPEAIASNQNFNSAFIFNCTSTVYELDYIMINGTFAGGNYTKANATLSNNIGWTLLNADARALSRNNLESAFISGAQQTNTSQSFADFFAQGFSRSTISMIAGITNPKMNSAEQLRENRLITRLPKAPFFTLIVLNLLFAALGIALAVVALLSQPRRTRNIQARLSTAGLVAALLEPRGTPDSGKSNKGIENMFAEYHGQPLNTGDDRVMVVDSATDNRVFQKFHSGGFESKDAPIEISQGRTINSVHGPSQLQFRRGRIQNGIDTQAANADSLAHQPRTSLSPVSPIE</sequence>
<keyword evidence="4" id="KW-1185">Reference proteome</keyword>
<feature type="transmembrane region" description="Helical" evidence="2">
    <location>
        <begin position="66"/>
        <end position="91"/>
    </location>
</feature>
<keyword evidence="2" id="KW-0472">Membrane</keyword>
<feature type="region of interest" description="Disordered" evidence="1">
    <location>
        <begin position="1"/>
        <end position="47"/>
    </location>
</feature>
<gene>
    <name evidence="3" type="ORF">H2200_001221</name>
</gene>
<feature type="compositionally biased region" description="Polar residues" evidence="1">
    <location>
        <begin position="729"/>
        <end position="740"/>
    </location>
</feature>